<feature type="transmembrane region" description="Helical" evidence="1">
    <location>
        <begin position="33"/>
        <end position="51"/>
    </location>
</feature>
<feature type="transmembrane region" description="Helical" evidence="1">
    <location>
        <begin position="6"/>
        <end position="26"/>
    </location>
</feature>
<accession>A0A2P2N289</accession>
<name>A0A2P2N289_RHIMU</name>
<dbReference type="EMBL" id="GGEC01056103">
    <property type="protein sequence ID" value="MBX36587.1"/>
    <property type="molecule type" value="Transcribed_RNA"/>
</dbReference>
<keyword evidence="1" id="KW-0812">Transmembrane</keyword>
<sequence>MNVKYLTFLVFEWVLHLAIILCHGFTPDDATRIVAFILYCIARSVPLSLVVDNKRTSTGLFGIVSKSKHHGPWG</sequence>
<protein>
    <submittedName>
        <fullName evidence="2">Uncharacterized protein</fullName>
    </submittedName>
</protein>
<organism evidence="2">
    <name type="scientific">Rhizophora mucronata</name>
    <name type="common">Asiatic mangrove</name>
    <dbReference type="NCBI Taxonomy" id="61149"/>
    <lineage>
        <taxon>Eukaryota</taxon>
        <taxon>Viridiplantae</taxon>
        <taxon>Streptophyta</taxon>
        <taxon>Embryophyta</taxon>
        <taxon>Tracheophyta</taxon>
        <taxon>Spermatophyta</taxon>
        <taxon>Magnoliopsida</taxon>
        <taxon>eudicotyledons</taxon>
        <taxon>Gunneridae</taxon>
        <taxon>Pentapetalae</taxon>
        <taxon>rosids</taxon>
        <taxon>fabids</taxon>
        <taxon>Malpighiales</taxon>
        <taxon>Rhizophoraceae</taxon>
        <taxon>Rhizophora</taxon>
    </lineage>
</organism>
<dbReference type="AlphaFoldDB" id="A0A2P2N289"/>
<keyword evidence="1" id="KW-1133">Transmembrane helix</keyword>
<evidence type="ECO:0000256" key="1">
    <source>
        <dbReference type="SAM" id="Phobius"/>
    </source>
</evidence>
<reference evidence="2" key="1">
    <citation type="submission" date="2018-02" db="EMBL/GenBank/DDBJ databases">
        <title>Rhizophora mucronata_Transcriptome.</title>
        <authorList>
            <person name="Meera S.P."/>
            <person name="Sreeshan A."/>
            <person name="Augustine A."/>
        </authorList>
    </citation>
    <scope>NUCLEOTIDE SEQUENCE</scope>
    <source>
        <tissue evidence="2">Leaf</tissue>
    </source>
</reference>
<evidence type="ECO:0000313" key="2">
    <source>
        <dbReference type="EMBL" id="MBX36587.1"/>
    </source>
</evidence>
<proteinExistence type="predicted"/>
<keyword evidence="1" id="KW-0472">Membrane</keyword>